<dbReference type="SUPFAM" id="SSF103481">
    <property type="entry name" value="Multidrug resistance efflux transporter EmrE"/>
    <property type="match status" value="2"/>
</dbReference>
<reference evidence="4 5" key="1">
    <citation type="submission" date="2016-10" db="EMBL/GenBank/DDBJ databases">
        <authorList>
            <person name="de Groot N.N."/>
        </authorList>
    </citation>
    <scope>NUCLEOTIDE SEQUENCE [LARGE SCALE GENOMIC DNA]</scope>
    <source>
        <strain evidence="4 5">DSM 12992</strain>
    </source>
</reference>
<dbReference type="AlphaFoldDB" id="A0A1I1IV28"/>
<feature type="domain" description="EamA" evidence="3">
    <location>
        <begin position="3"/>
        <end position="77"/>
    </location>
</feature>
<dbReference type="Proteomes" id="UP000199263">
    <property type="component" value="Unassembled WGS sequence"/>
</dbReference>
<organism evidence="4 5">
    <name type="scientific">Clostridium uliginosum</name>
    <dbReference type="NCBI Taxonomy" id="119641"/>
    <lineage>
        <taxon>Bacteria</taxon>
        <taxon>Bacillati</taxon>
        <taxon>Bacillota</taxon>
        <taxon>Clostridia</taxon>
        <taxon>Eubacteriales</taxon>
        <taxon>Clostridiaceae</taxon>
        <taxon>Clostridium</taxon>
    </lineage>
</organism>
<feature type="transmembrane region" description="Helical" evidence="2">
    <location>
        <begin position="206"/>
        <end position="225"/>
    </location>
</feature>
<protein>
    <submittedName>
        <fullName evidence="4">EamA-like transporter family protein</fullName>
    </submittedName>
</protein>
<feature type="transmembrane region" description="Helical" evidence="2">
    <location>
        <begin position="7"/>
        <end position="26"/>
    </location>
</feature>
<feature type="transmembrane region" description="Helical" evidence="2">
    <location>
        <begin position="151"/>
        <end position="173"/>
    </location>
</feature>
<name>A0A1I1IV28_9CLOT</name>
<dbReference type="InterPro" id="IPR000620">
    <property type="entry name" value="EamA_dom"/>
</dbReference>
<feature type="transmembrane region" description="Helical" evidence="2">
    <location>
        <begin position="119"/>
        <end position="139"/>
    </location>
</feature>
<dbReference type="PANTHER" id="PTHR22911">
    <property type="entry name" value="ACYL-MALONYL CONDENSING ENZYME-RELATED"/>
    <property type="match status" value="1"/>
</dbReference>
<evidence type="ECO:0000259" key="3">
    <source>
        <dbReference type="Pfam" id="PF00892"/>
    </source>
</evidence>
<dbReference type="STRING" id="119641.SAMN05421842_10316"/>
<feature type="transmembrane region" description="Helical" evidence="2">
    <location>
        <begin position="32"/>
        <end position="54"/>
    </location>
</feature>
<dbReference type="InterPro" id="IPR037185">
    <property type="entry name" value="EmrE-like"/>
</dbReference>
<feature type="transmembrane region" description="Helical" evidence="2">
    <location>
        <begin position="180"/>
        <end position="200"/>
    </location>
</feature>
<evidence type="ECO:0000313" key="4">
    <source>
        <dbReference type="EMBL" id="SFC37603.1"/>
    </source>
</evidence>
<dbReference type="EMBL" id="FOMG01000003">
    <property type="protein sequence ID" value="SFC37603.1"/>
    <property type="molecule type" value="Genomic_DNA"/>
</dbReference>
<gene>
    <name evidence="4" type="ORF">SAMN05421842_10316</name>
</gene>
<keyword evidence="2" id="KW-1133">Transmembrane helix</keyword>
<accession>A0A1I1IV28</accession>
<dbReference type="RefSeq" id="WP_341465515.1">
    <property type="nucleotide sequence ID" value="NZ_FOMG01000003.1"/>
</dbReference>
<dbReference type="GO" id="GO:0016020">
    <property type="term" value="C:membrane"/>
    <property type="evidence" value="ECO:0007669"/>
    <property type="project" value="InterPro"/>
</dbReference>
<evidence type="ECO:0000313" key="5">
    <source>
        <dbReference type="Proteomes" id="UP000199263"/>
    </source>
</evidence>
<keyword evidence="2" id="KW-0812">Transmembrane</keyword>
<feature type="transmembrane region" description="Helical" evidence="2">
    <location>
        <begin position="87"/>
        <end position="107"/>
    </location>
</feature>
<feature type="domain" description="EamA" evidence="3">
    <location>
        <begin position="89"/>
        <end position="223"/>
    </location>
</feature>
<feature type="transmembrane region" description="Helical" evidence="2">
    <location>
        <begin position="61"/>
        <end position="81"/>
    </location>
</feature>
<keyword evidence="2" id="KW-0472">Membrane</keyword>
<dbReference type="Pfam" id="PF00892">
    <property type="entry name" value="EamA"/>
    <property type="match status" value="2"/>
</dbReference>
<evidence type="ECO:0000256" key="1">
    <source>
        <dbReference type="ARBA" id="ARBA00007362"/>
    </source>
</evidence>
<keyword evidence="5" id="KW-1185">Reference proteome</keyword>
<proteinExistence type="inferred from homology"/>
<sequence>MTRKQWLLGILSGAFLALHYVLWFGSLRFTSVASSTVLVTLQPIFAFIGGYFFFGEKLKGFAVCGGILAVFGSFIIALGDFRIGGEALFGDILALLGAVTITVYFFIGQHLRKDLSLVVYALIGYSTSALFLLGYSLALGYPLTGYPSSDWMWFFCLALISTILGQTILNWLIKWINTSTISMSILGEPIGTCILAYFILGEVVTTQQLIGSGIILVGIFLFLMYTQQVNKLKN</sequence>
<comment type="similarity">
    <text evidence="1">Belongs to the EamA transporter family.</text>
</comment>
<evidence type="ECO:0000256" key="2">
    <source>
        <dbReference type="SAM" id="Phobius"/>
    </source>
</evidence>
<dbReference type="PANTHER" id="PTHR22911:SF76">
    <property type="entry name" value="EAMA DOMAIN-CONTAINING PROTEIN"/>
    <property type="match status" value="1"/>
</dbReference>